<dbReference type="Pfam" id="PF13589">
    <property type="entry name" value="HATPase_c_3"/>
    <property type="match status" value="1"/>
</dbReference>
<comment type="caution">
    <text evidence="2">The sequence shown here is derived from an EMBL/GenBank/DDBJ whole genome shotgun (WGS) entry which is preliminary data.</text>
</comment>
<evidence type="ECO:0000256" key="1">
    <source>
        <dbReference type="ARBA" id="ARBA00006082"/>
    </source>
</evidence>
<accession>A0AAN9TKP6</accession>
<reference evidence="2 3" key="1">
    <citation type="submission" date="2024-03" db="EMBL/GenBank/DDBJ databases">
        <title>Adaptation during the transition from Ophiocordyceps entomopathogen to insect associate is accompanied by gene loss and intensified selection.</title>
        <authorList>
            <person name="Ward C.M."/>
            <person name="Onetto C.A."/>
            <person name="Borneman A.R."/>
        </authorList>
    </citation>
    <scope>NUCLEOTIDE SEQUENCE [LARGE SCALE GENOMIC DNA]</scope>
    <source>
        <strain evidence="2">AWRI1</strain>
        <tissue evidence="2">Single Adult Female</tissue>
    </source>
</reference>
<evidence type="ECO:0000313" key="2">
    <source>
        <dbReference type="EMBL" id="KAK7595266.1"/>
    </source>
</evidence>
<dbReference type="GO" id="GO:0140664">
    <property type="term" value="F:ATP-dependent DNA damage sensor activity"/>
    <property type="evidence" value="ECO:0007669"/>
    <property type="project" value="InterPro"/>
</dbReference>
<dbReference type="PANTHER" id="PTHR10073">
    <property type="entry name" value="DNA MISMATCH REPAIR PROTEIN MLH, PMS, MUTL"/>
    <property type="match status" value="1"/>
</dbReference>
<protein>
    <submittedName>
        <fullName evidence="2">Uncharacterized protein</fullName>
    </submittedName>
</protein>
<dbReference type="Proteomes" id="UP001367676">
    <property type="component" value="Unassembled WGS sequence"/>
</dbReference>
<dbReference type="SUPFAM" id="SSF55874">
    <property type="entry name" value="ATPase domain of HSP90 chaperone/DNA topoisomerase II/histidine kinase"/>
    <property type="match status" value="1"/>
</dbReference>
<gene>
    <name evidence="2" type="ORF">V9T40_013091</name>
</gene>
<proteinExistence type="inferred from homology"/>
<sequence length="72" mass="7630">MTIGGEAVYKICSGQDALSLAVALKELLENSLDSGASVVDIRLRECGSELMEVVDNGIGIHPNNFEALALMH</sequence>
<dbReference type="InterPro" id="IPR036890">
    <property type="entry name" value="HATPase_C_sf"/>
</dbReference>
<dbReference type="InterPro" id="IPR038973">
    <property type="entry name" value="MutL/Mlh/Pms-like"/>
</dbReference>
<name>A0AAN9TKP6_9HEMI</name>
<dbReference type="GO" id="GO:0016887">
    <property type="term" value="F:ATP hydrolysis activity"/>
    <property type="evidence" value="ECO:0007669"/>
    <property type="project" value="InterPro"/>
</dbReference>
<evidence type="ECO:0000313" key="3">
    <source>
        <dbReference type="Proteomes" id="UP001367676"/>
    </source>
</evidence>
<dbReference type="PANTHER" id="PTHR10073:SF52">
    <property type="entry name" value="MISMATCH REPAIR ENDONUCLEASE PMS2"/>
    <property type="match status" value="1"/>
</dbReference>
<keyword evidence="3" id="KW-1185">Reference proteome</keyword>
<dbReference type="GO" id="GO:0006298">
    <property type="term" value="P:mismatch repair"/>
    <property type="evidence" value="ECO:0007669"/>
    <property type="project" value="InterPro"/>
</dbReference>
<dbReference type="GO" id="GO:0032389">
    <property type="term" value="C:MutLalpha complex"/>
    <property type="evidence" value="ECO:0007669"/>
    <property type="project" value="TreeGrafter"/>
</dbReference>
<organism evidence="2 3">
    <name type="scientific">Parthenolecanium corni</name>
    <dbReference type="NCBI Taxonomy" id="536013"/>
    <lineage>
        <taxon>Eukaryota</taxon>
        <taxon>Metazoa</taxon>
        <taxon>Ecdysozoa</taxon>
        <taxon>Arthropoda</taxon>
        <taxon>Hexapoda</taxon>
        <taxon>Insecta</taxon>
        <taxon>Pterygota</taxon>
        <taxon>Neoptera</taxon>
        <taxon>Paraneoptera</taxon>
        <taxon>Hemiptera</taxon>
        <taxon>Sternorrhyncha</taxon>
        <taxon>Coccoidea</taxon>
        <taxon>Coccidae</taxon>
        <taxon>Parthenolecanium</taxon>
    </lineage>
</organism>
<comment type="similarity">
    <text evidence="1">Belongs to the DNA mismatch repair MutL/HexB family.</text>
</comment>
<dbReference type="AlphaFoldDB" id="A0AAN9TKP6"/>
<dbReference type="EMBL" id="JBBCAQ010000018">
    <property type="protein sequence ID" value="KAK7595266.1"/>
    <property type="molecule type" value="Genomic_DNA"/>
</dbReference>
<dbReference type="Gene3D" id="3.30.565.10">
    <property type="entry name" value="Histidine kinase-like ATPase, C-terminal domain"/>
    <property type="match status" value="1"/>
</dbReference>